<dbReference type="GO" id="GO:0005634">
    <property type="term" value="C:nucleus"/>
    <property type="evidence" value="ECO:0007669"/>
    <property type="project" value="UniProtKB-SubCell"/>
</dbReference>
<dbReference type="AlphaFoldDB" id="A0A5F9DSG8"/>
<evidence type="ECO:0000256" key="5">
    <source>
        <dbReference type="ARBA" id="ARBA00023159"/>
    </source>
</evidence>
<evidence type="ECO:0000256" key="11">
    <source>
        <dbReference type="ARBA" id="ARBA00081567"/>
    </source>
</evidence>
<evidence type="ECO:0000256" key="8">
    <source>
        <dbReference type="ARBA" id="ARBA00057492"/>
    </source>
</evidence>
<feature type="compositionally biased region" description="Basic and acidic residues" evidence="12">
    <location>
        <begin position="1"/>
        <end position="10"/>
    </location>
</feature>
<dbReference type="Ensembl" id="ENSOCUT00000035256.1">
    <property type="protein sequence ID" value="ENSOCUP00000048458.1"/>
    <property type="gene ID" value="ENSOCUG00000012579.4"/>
</dbReference>
<proteinExistence type="inferred from homology"/>
<dbReference type="GeneTree" id="ENSGT00530000063168"/>
<dbReference type="InterPro" id="IPR029060">
    <property type="entry name" value="PIN-like_dom_sf"/>
</dbReference>
<evidence type="ECO:0000256" key="2">
    <source>
        <dbReference type="ARBA" id="ARBA00009495"/>
    </source>
</evidence>
<feature type="compositionally biased region" description="Polar residues" evidence="12">
    <location>
        <begin position="1091"/>
        <end position="1101"/>
    </location>
</feature>
<dbReference type="FunFam" id="3.40.50.1010:FF:000013">
    <property type="entry name" value="Constitutive coactivator of peroxisome proliferator-activated receptor gamma"/>
    <property type="match status" value="1"/>
</dbReference>
<evidence type="ECO:0000256" key="1">
    <source>
        <dbReference type="ARBA" id="ARBA00004123"/>
    </source>
</evidence>
<protein>
    <recommendedName>
        <fullName evidence="10">Constitutive coactivator of peroxisome proliferator-activated receptor gamma</fullName>
    </recommendedName>
    <alternativeName>
        <fullName evidence="11">Protein FAM120B</fullName>
    </alternativeName>
</protein>
<dbReference type="GO" id="GO:0035357">
    <property type="term" value="P:peroxisome proliferator activated receptor signaling pathway"/>
    <property type="evidence" value="ECO:0007669"/>
    <property type="project" value="TreeGrafter"/>
</dbReference>
<comment type="subcellular location">
    <subcellularLocation>
        <location evidence="1">Nucleus</location>
    </subcellularLocation>
</comment>
<dbReference type="PANTHER" id="PTHR15976:SF17">
    <property type="entry name" value="CONSTITUTIVE COACTIVATOR OF PEROXISOME PROLIFERATOR-ACTIVATED RECEPTOR GAMMA"/>
    <property type="match status" value="1"/>
</dbReference>
<feature type="compositionally biased region" description="Low complexity" evidence="12">
    <location>
        <begin position="57"/>
        <end position="75"/>
    </location>
</feature>
<keyword evidence="14" id="KW-1185">Reference proteome</keyword>
<evidence type="ECO:0000256" key="6">
    <source>
        <dbReference type="ARBA" id="ARBA00023163"/>
    </source>
</evidence>
<keyword evidence="4" id="KW-0805">Transcription regulation</keyword>
<feature type="compositionally biased region" description="Low complexity" evidence="12">
    <location>
        <begin position="1061"/>
        <end position="1077"/>
    </location>
</feature>
<dbReference type="FunCoup" id="A0A5F9DSG8">
    <property type="interactions" value="2751"/>
</dbReference>
<evidence type="ECO:0000313" key="13">
    <source>
        <dbReference type="Ensembl" id="ENSOCUP00000048458.1"/>
    </source>
</evidence>
<feature type="region of interest" description="Disordered" evidence="12">
    <location>
        <begin position="262"/>
        <end position="281"/>
    </location>
</feature>
<evidence type="ECO:0000256" key="9">
    <source>
        <dbReference type="ARBA" id="ARBA00065429"/>
    </source>
</evidence>
<keyword evidence="5" id="KW-0010">Activator</keyword>
<comment type="function">
    <text evidence="8">Functions as a transactivator of PPARG and ESR1. Functions in adipogenesis through PPARG activation.</text>
</comment>
<evidence type="ECO:0000256" key="7">
    <source>
        <dbReference type="ARBA" id="ARBA00023242"/>
    </source>
</evidence>
<dbReference type="STRING" id="9986.ENSOCUP00000048458"/>
<feature type="region of interest" description="Disordered" evidence="12">
    <location>
        <begin position="1054"/>
        <end position="1101"/>
    </location>
</feature>
<dbReference type="InParanoid" id="A0A5F9DSG8"/>
<comment type="subunit">
    <text evidence="9">Interacts with ESR1 and RXRA. Interacts with PPARG; in a ligand-independent manner.</text>
</comment>
<evidence type="ECO:0000256" key="10">
    <source>
        <dbReference type="ARBA" id="ARBA00067859"/>
    </source>
</evidence>
<sequence length="1101" mass="122286">MPHQHPDKATHKPKGQPLQTYLHSPGLSQKPCCSSHPGRQIAASQKQTELSPPASPSPACGGPAHPPAGSGLSSAQGRHSSQHSGSRTKGLSGAPTPTPSPFLLREGQKSSPPLPHFPVLCTKLHLLISQKVQIRVDSWHAGCQGRTAAPLCLLSQQLPRHNNAASPAPRPHPPHTPSVYTHTHTLHTHTHTHVPVPCATARELRLLSRHGGLLEAAPHSGPSLPSFLPSLPDTRHTPWAAQASLPDLWPCLESAPWPGGSFPAPWAQSPPRTPGSLGRDSRSVQYWPFQPELQTFSPRSPQILSQDSVMGVRGLQGFVGSTCPHICTVVNLKELAEQHRTRHPGCTPTIVVDAMCCLRYWYTPESWICGGQWREYFSALQDFVKTFTDVGIKLVFFFDGMVEQGKRDEWVRRRRRNSKEIARIFHYLKAHREQPGRNMFFIPSGLAIFTRFALKTLGQETLCSLQEADYEVAAYGLRHNCLGILGEDTDYLIYDTCPYLSISELCLESLSTVQLCRETLCESLGLRVADLPLLACLLGNDVVPEGMLESFRYRCLSSYTSVEENVNKKANMILAVSDHIAKVLHMHQGEKALEEMLPLGPNKALFYKGVASYLLPGQQSPWFFQKPKGEMTLNKQIMSVRSDPELKQEVPMCTDPESTSEVPMYTDPESTPEVPMCTDPESKLQVPVCADFESKQEVPMCTDPESKPEVPMYTYSEIKQKLPLGTGPEFKLEASMNTNLEIRQEDPVPMGPEIKQPVTMISDPEILKIARTHHVQGESYLVYNILSSGEIECSNTLEDELDQALPSQAFIYRPVRQRVYSLLLGGSEDDTSTGPTVKEWFVYPGNPLKHPDLVRPLPMTVPGGTPSLKILWLNQEPEAQARRLDTLLACFNLSSSKEELQAVESPFKALCCLLIYLFVQVDTLCLEDLQAFIAQALCLQGKSTAQLVNLQLDYVNPRAVQLGSLLVRGLTTLALVNSACGFPWKTSEFMPWNVFDGKLFHQKYLHSEKGHAVEVLLEQNRSRLTKFHNLKAVVCRACLKENRRIVGRAHWDSHHTGRWGRQGSSSHRTSSGYSRSGQGQPWRDQGPGACRSSTHQITPPG</sequence>
<evidence type="ECO:0000256" key="12">
    <source>
        <dbReference type="SAM" id="MobiDB-lite"/>
    </source>
</evidence>
<accession>A0A5F9DSG8</accession>
<reference evidence="13" key="3">
    <citation type="submission" date="2025-09" db="UniProtKB">
        <authorList>
            <consortium name="Ensembl"/>
        </authorList>
    </citation>
    <scope>IDENTIFICATION</scope>
    <source>
        <strain evidence="13">Thorbecke</strain>
    </source>
</reference>
<feature type="compositionally biased region" description="Polar residues" evidence="12">
    <location>
        <begin position="76"/>
        <end position="89"/>
    </location>
</feature>
<keyword evidence="6" id="KW-0804">Transcription</keyword>
<dbReference type="GO" id="GO:0045444">
    <property type="term" value="P:fat cell differentiation"/>
    <property type="evidence" value="ECO:0007669"/>
    <property type="project" value="TreeGrafter"/>
</dbReference>
<dbReference type="SUPFAM" id="SSF88723">
    <property type="entry name" value="PIN domain-like"/>
    <property type="match status" value="1"/>
</dbReference>
<comment type="similarity">
    <text evidence="2">Belongs to the constitutive coactivator of PPAR-gamma family.</text>
</comment>
<dbReference type="CDD" id="cd18672">
    <property type="entry name" value="PIN_FAM120B-like"/>
    <property type="match status" value="1"/>
</dbReference>
<keyword evidence="7" id="KW-0539">Nucleus</keyword>
<dbReference type="Bgee" id="ENSOCUG00000012579">
    <property type="expression patterns" value="Expressed in left lung and 16 other cell types or tissues"/>
</dbReference>
<evidence type="ECO:0000256" key="3">
    <source>
        <dbReference type="ARBA" id="ARBA00022782"/>
    </source>
</evidence>
<reference evidence="13" key="2">
    <citation type="submission" date="2025-08" db="UniProtKB">
        <authorList>
            <consortium name="Ensembl"/>
        </authorList>
    </citation>
    <scope>IDENTIFICATION</scope>
    <source>
        <strain evidence="13">Thorbecke</strain>
    </source>
</reference>
<dbReference type="PANTHER" id="PTHR15976">
    <property type="entry name" value="CONSTITUTIVE COACTIVATOR OF PEROXISOME PROLIFERATOR-ACTIVATED RECEPTOR GAMMA"/>
    <property type="match status" value="1"/>
</dbReference>
<evidence type="ECO:0000313" key="14">
    <source>
        <dbReference type="Proteomes" id="UP000001811"/>
    </source>
</evidence>
<reference evidence="13 14" key="1">
    <citation type="journal article" date="2011" name="Nature">
        <title>A high-resolution map of human evolutionary constraint using 29 mammals.</title>
        <authorList>
            <person name="Lindblad-Toh K."/>
            <person name="Garber M."/>
            <person name="Zuk O."/>
            <person name="Lin M.F."/>
            <person name="Parker B.J."/>
            <person name="Washietl S."/>
            <person name="Kheradpour P."/>
            <person name="Ernst J."/>
            <person name="Jordan G."/>
            <person name="Mauceli E."/>
            <person name="Ward L.D."/>
            <person name="Lowe C.B."/>
            <person name="Holloway A.K."/>
            <person name="Clamp M."/>
            <person name="Gnerre S."/>
            <person name="Alfoldi J."/>
            <person name="Beal K."/>
            <person name="Chang J."/>
            <person name="Clawson H."/>
            <person name="Cuff J."/>
            <person name="Di Palma F."/>
            <person name="Fitzgerald S."/>
            <person name="Flicek P."/>
            <person name="Guttman M."/>
            <person name="Hubisz M.J."/>
            <person name="Jaffe D.B."/>
            <person name="Jungreis I."/>
            <person name="Kent W.J."/>
            <person name="Kostka D."/>
            <person name="Lara M."/>
            <person name="Martins A.L."/>
            <person name="Massingham T."/>
            <person name="Moltke I."/>
            <person name="Raney B.J."/>
            <person name="Rasmussen M.D."/>
            <person name="Robinson J."/>
            <person name="Stark A."/>
            <person name="Vilella A.J."/>
            <person name="Wen J."/>
            <person name="Xie X."/>
            <person name="Zody M.C."/>
            <person name="Baldwin J."/>
            <person name="Bloom T."/>
            <person name="Chin C.W."/>
            <person name="Heiman D."/>
            <person name="Nicol R."/>
            <person name="Nusbaum C."/>
            <person name="Young S."/>
            <person name="Wilkinson J."/>
            <person name="Worley K.C."/>
            <person name="Kovar C.L."/>
            <person name="Muzny D.M."/>
            <person name="Gibbs R.A."/>
            <person name="Cree A."/>
            <person name="Dihn H.H."/>
            <person name="Fowler G."/>
            <person name="Jhangiani S."/>
            <person name="Joshi V."/>
            <person name="Lee S."/>
            <person name="Lewis L.R."/>
            <person name="Nazareth L.V."/>
            <person name="Okwuonu G."/>
            <person name="Santibanez J."/>
            <person name="Warren W.C."/>
            <person name="Mardis E.R."/>
            <person name="Weinstock G.M."/>
            <person name="Wilson R.K."/>
            <person name="Delehaunty K."/>
            <person name="Dooling D."/>
            <person name="Fronik C."/>
            <person name="Fulton L."/>
            <person name="Fulton B."/>
            <person name="Graves T."/>
            <person name="Minx P."/>
            <person name="Sodergren E."/>
            <person name="Birney E."/>
            <person name="Margulies E.H."/>
            <person name="Herrero J."/>
            <person name="Green E.D."/>
            <person name="Haussler D."/>
            <person name="Siepel A."/>
            <person name="Goldman N."/>
            <person name="Pollard K.S."/>
            <person name="Pedersen J.S."/>
            <person name="Lander E.S."/>
            <person name="Kellis M."/>
        </authorList>
    </citation>
    <scope>NUCLEOTIDE SEQUENCE [LARGE SCALE GENOMIC DNA]</scope>
    <source>
        <strain evidence="14">Thorbecke</strain>
    </source>
</reference>
<feature type="region of interest" description="Disordered" evidence="12">
    <location>
        <begin position="1"/>
        <end position="110"/>
    </location>
</feature>
<feature type="region of interest" description="Disordered" evidence="12">
    <location>
        <begin position="645"/>
        <end position="680"/>
    </location>
</feature>
<dbReference type="InterPro" id="IPR026784">
    <property type="entry name" value="Coact_PPARg"/>
</dbReference>
<organism evidence="13 14">
    <name type="scientific">Oryctolagus cuniculus</name>
    <name type="common">Rabbit</name>
    <dbReference type="NCBI Taxonomy" id="9986"/>
    <lineage>
        <taxon>Eukaryota</taxon>
        <taxon>Metazoa</taxon>
        <taxon>Chordata</taxon>
        <taxon>Craniata</taxon>
        <taxon>Vertebrata</taxon>
        <taxon>Euteleostomi</taxon>
        <taxon>Mammalia</taxon>
        <taxon>Eutheria</taxon>
        <taxon>Euarchontoglires</taxon>
        <taxon>Glires</taxon>
        <taxon>Lagomorpha</taxon>
        <taxon>Leporidae</taxon>
        <taxon>Oryctolagus</taxon>
    </lineage>
</organism>
<evidence type="ECO:0000256" key="4">
    <source>
        <dbReference type="ARBA" id="ARBA00023015"/>
    </source>
</evidence>
<gene>
    <name evidence="13" type="primary">FAM120B</name>
</gene>
<dbReference type="Gene3D" id="3.40.50.1010">
    <property type="entry name" value="5'-nuclease"/>
    <property type="match status" value="1"/>
</dbReference>
<dbReference type="Proteomes" id="UP000001811">
    <property type="component" value="Unplaced"/>
</dbReference>
<keyword evidence="3" id="KW-0221">Differentiation</keyword>
<name>A0A5F9DSG8_RABIT</name>